<dbReference type="HOGENOM" id="CLU_036324_0_0_1"/>
<accession>B8MNK8</accession>
<gene>
    <name evidence="2" type="ORF">TSTA_103210</name>
</gene>
<dbReference type="PANTHER" id="PTHR31410:SF1">
    <property type="entry name" value="POST-GPI ATTACHMENT TO PROTEINS FACTOR 4"/>
    <property type="match status" value="1"/>
</dbReference>
<dbReference type="OrthoDB" id="2016523at2759"/>
<name>B8MNK8_TALSN</name>
<dbReference type="GO" id="GO:0006506">
    <property type="term" value="P:GPI anchor biosynthetic process"/>
    <property type="evidence" value="ECO:0007669"/>
    <property type="project" value="InterPro"/>
</dbReference>
<protein>
    <submittedName>
        <fullName evidence="2">Integral membrane protein</fullName>
    </submittedName>
</protein>
<evidence type="ECO:0000313" key="3">
    <source>
        <dbReference type="Proteomes" id="UP000001745"/>
    </source>
</evidence>
<dbReference type="InterPro" id="IPR029675">
    <property type="entry name" value="PGAP4"/>
</dbReference>
<sequence>MSLQVVVGSITFLPCGYKRHLVFNRPHGAGAKLLEILLIALHTMRIARLFKAFATQSQHVGGQNFPHRTSFTKAQSRFFIGFIIAYLLALAFFRYRVSHDPGSYFFTVQGYEPKYSLTRVQQAQSYLENLDKSSQNQPVGIQHHENKAIPQLCIGMPTAKRPKEQHVNVAIASLLDHLTPQERDQIQLNILIAHANPQEHPFLNNSASVVNASQLADNVFTYHDIAGGSQIITEVIQDLEKAKRYNEKSFYDYSLVLHQCSQSQAPWVLILEDDTLAQEGWYTRTMDSLRELERKHNDGNRAEDWLYLRLFYTEKFLGWNSEDWPTYFFWSLLAVMSTMGIGLYFRRLSSPSSSLPYTALPSKQSDPVPSPIPLSFIFSVSFLCVPALIILYFAAGRMTVQPLPAGINVMNNFGCCSQALAFPRNMSLKLSHWLEKNITATTLNLPSNTFTDNSWKQDQGAAVDSTIETFANERNLQRYALMPSAFQHVGAETHKQGITAAREWFSVSGARGIWNFGFEELGSSP</sequence>
<feature type="transmembrane region" description="Helical" evidence="1">
    <location>
        <begin position="78"/>
        <end position="95"/>
    </location>
</feature>
<feature type="transmembrane region" description="Helical" evidence="1">
    <location>
        <begin position="372"/>
        <end position="394"/>
    </location>
</feature>
<evidence type="ECO:0000256" key="1">
    <source>
        <dbReference type="SAM" id="Phobius"/>
    </source>
</evidence>
<keyword evidence="1" id="KW-0812">Transmembrane</keyword>
<dbReference type="GeneID" id="8103024"/>
<reference evidence="3" key="1">
    <citation type="journal article" date="2015" name="Genome Announc.">
        <title>Genome sequence of the AIDS-associated pathogen Penicillium marneffei (ATCC18224) and its near taxonomic relative Talaromyces stipitatus (ATCC10500).</title>
        <authorList>
            <person name="Nierman W.C."/>
            <person name="Fedorova-Abrams N.D."/>
            <person name="Andrianopoulos A."/>
        </authorList>
    </citation>
    <scope>NUCLEOTIDE SEQUENCE [LARGE SCALE GENOMIC DNA]</scope>
    <source>
        <strain evidence="3">ATCC 10500 / CBS 375.48 / QM 6759 / NRRL 1006</strain>
    </source>
</reference>
<dbReference type="EMBL" id="EQ962658">
    <property type="protein sequence ID" value="EED14097.1"/>
    <property type="molecule type" value="Genomic_DNA"/>
</dbReference>
<keyword evidence="3" id="KW-1185">Reference proteome</keyword>
<keyword evidence="1" id="KW-0472">Membrane</keyword>
<dbReference type="VEuPathDB" id="FungiDB:TSTA_103210"/>
<dbReference type="eggNOG" id="ENOG502RS2J">
    <property type="taxonomic scope" value="Eukaryota"/>
</dbReference>
<dbReference type="PANTHER" id="PTHR31410">
    <property type="entry name" value="TRANSMEMBRANE PROTEIN 246"/>
    <property type="match status" value="1"/>
</dbReference>
<organism evidence="2 3">
    <name type="scientific">Talaromyces stipitatus (strain ATCC 10500 / CBS 375.48 / QM 6759 / NRRL 1006)</name>
    <name type="common">Penicillium stipitatum</name>
    <dbReference type="NCBI Taxonomy" id="441959"/>
    <lineage>
        <taxon>Eukaryota</taxon>
        <taxon>Fungi</taxon>
        <taxon>Dikarya</taxon>
        <taxon>Ascomycota</taxon>
        <taxon>Pezizomycotina</taxon>
        <taxon>Eurotiomycetes</taxon>
        <taxon>Eurotiomycetidae</taxon>
        <taxon>Eurotiales</taxon>
        <taxon>Trichocomaceae</taxon>
        <taxon>Talaromyces</taxon>
        <taxon>Talaromyces sect. Talaromyces</taxon>
    </lineage>
</organism>
<dbReference type="OMA" id="FCHFNSA"/>
<dbReference type="AlphaFoldDB" id="B8MNK8"/>
<dbReference type="CDD" id="cd22189">
    <property type="entry name" value="PGAP4-like_fungal"/>
    <property type="match status" value="1"/>
</dbReference>
<dbReference type="GO" id="GO:0000139">
    <property type="term" value="C:Golgi membrane"/>
    <property type="evidence" value="ECO:0007669"/>
    <property type="project" value="InterPro"/>
</dbReference>
<proteinExistence type="predicted"/>
<dbReference type="RefSeq" id="XP_002486335.1">
    <property type="nucleotide sequence ID" value="XM_002486290.1"/>
</dbReference>
<dbReference type="PhylomeDB" id="B8MNK8"/>
<evidence type="ECO:0000313" key="2">
    <source>
        <dbReference type="EMBL" id="EED14097.1"/>
    </source>
</evidence>
<dbReference type="Proteomes" id="UP000001745">
    <property type="component" value="Unassembled WGS sequence"/>
</dbReference>
<feature type="transmembrane region" description="Helical" evidence="1">
    <location>
        <begin position="327"/>
        <end position="345"/>
    </location>
</feature>
<keyword evidence="1" id="KW-1133">Transmembrane helix</keyword>
<dbReference type="GO" id="GO:0016757">
    <property type="term" value="F:glycosyltransferase activity"/>
    <property type="evidence" value="ECO:0007669"/>
    <property type="project" value="InterPro"/>
</dbReference>
<dbReference type="InParanoid" id="B8MNK8"/>